<keyword evidence="10" id="KW-0670">Pyruvate</keyword>
<dbReference type="EC" id="2.3.1.12" evidence="6"/>
<feature type="compositionally biased region" description="Basic and acidic residues" evidence="7">
    <location>
        <begin position="159"/>
        <end position="175"/>
    </location>
</feature>
<feature type="domain" description="Lipoyl-binding" evidence="8">
    <location>
        <begin position="50"/>
        <end position="126"/>
    </location>
</feature>
<dbReference type="NCBIfam" id="TIGR01349">
    <property type="entry name" value="PDHac_trf_mito"/>
    <property type="match status" value="1"/>
</dbReference>
<dbReference type="InterPro" id="IPR023213">
    <property type="entry name" value="CAT-like_dom_sf"/>
</dbReference>
<dbReference type="FunFam" id="3.30.559.10:FF:000003">
    <property type="entry name" value="Acetyltransferase component of pyruvate dehydrogenase complex"/>
    <property type="match status" value="1"/>
</dbReference>
<keyword evidence="2 6" id="KW-0808">Transferase</keyword>
<dbReference type="CDD" id="cd06849">
    <property type="entry name" value="lipoyl_domain"/>
    <property type="match status" value="1"/>
</dbReference>
<dbReference type="FunFam" id="2.40.50.100:FF:000010">
    <property type="entry name" value="Acetyltransferase component of pyruvate dehydrogenase complex"/>
    <property type="match status" value="1"/>
</dbReference>
<dbReference type="PROSITE" id="PS51826">
    <property type="entry name" value="PSBD"/>
    <property type="match status" value="1"/>
</dbReference>
<keyword evidence="3 6" id="KW-0450">Lipoyl</keyword>
<dbReference type="PROSITE" id="PS00189">
    <property type="entry name" value="LIPOYL"/>
    <property type="match status" value="1"/>
</dbReference>
<dbReference type="GO" id="GO:0004742">
    <property type="term" value="F:dihydrolipoyllysine-residue acetyltransferase activity"/>
    <property type="evidence" value="ECO:0007669"/>
    <property type="project" value="UniProtKB-UniRule"/>
</dbReference>
<name>A0A834WCH0_9FABA</name>
<dbReference type="InterPro" id="IPR004167">
    <property type="entry name" value="PSBD"/>
</dbReference>
<dbReference type="Pfam" id="PF02817">
    <property type="entry name" value="E3_binding"/>
    <property type="match status" value="1"/>
</dbReference>
<evidence type="ECO:0000256" key="7">
    <source>
        <dbReference type="SAM" id="MobiDB-lite"/>
    </source>
</evidence>
<dbReference type="AlphaFoldDB" id="A0A834WCH0"/>
<evidence type="ECO:0000259" key="8">
    <source>
        <dbReference type="PROSITE" id="PS50968"/>
    </source>
</evidence>
<evidence type="ECO:0000313" key="11">
    <source>
        <dbReference type="Proteomes" id="UP000634136"/>
    </source>
</evidence>
<dbReference type="InterPro" id="IPR003016">
    <property type="entry name" value="2-oxoA_DH_lipoyl-BS"/>
</dbReference>
<dbReference type="Gene3D" id="4.10.320.10">
    <property type="entry name" value="E3-binding domain"/>
    <property type="match status" value="1"/>
</dbReference>
<dbReference type="PANTHER" id="PTHR23151">
    <property type="entry name" value="DIHYDROLIPOAMIDE ACETYL/SUCCINYL-TRANSFERASE-RELATED"/>
    <property type="match status" value="1"/>
</dbReference>
<dbReference type="InterPro" id="IPR006257">
    <property type="entry name" value="LAT1"/>
</dbReference>
<comment type="function">
    <text evidence="6">The pyruvate dehydrogenase complex catalyzes the overall conversion of pyruvate to acetyl-CoA and CO(2).</text>
</comment>
<proteinExistence type="inferred from homology"/>
<dbReference type="Pfam" id="PF00198">
    <property type="entry name" value="2-oxoacid_dh"/>
    <property type="match status" value="1"/>
</dbReference>
<dbReference type="Proteomes" id="UP000634136">
    <property type="component" value="Unassembled WGS sequence"/>
</dbReference>
<feature type="domain" description="Peripheral subunit-binding (PSBD)" evidence="9">
    <location>
        <begin position="189"/>
        <end position="226"/>
    </location>
</feature>
<dbReference type="GO" id="GO:0006086">
    <property type="term" value="P:pyruvate decarboxylation to acetyl-CoA"/>
    <property type="evidence" value="ECO:0007669"/>
    <property type="project" value="InterPro"/>
</dbReference>
<evidence type="ECO:0000256" key="1">
    <source>
        <dbReference type="ARBA" id="ARBA00007317"/>
    </source>
</evidence>
<keyword evidence="5 6" id="KW-0012">Acyltransferase</keyword>
<evidence type="ECO:0000259" key="9">
    <source>
        <dbReference type="PROSITE" id="PS51826"/>
    </source>
</evidence>
<organism evidence="10 11">
    <name type="scientific">Senna tora</name>
    <dbReference type="NCBI Taxonomy" id="362788"/>
    <lineage>
        <taxon>Eukaryota</taxon>
        <taxon>Viridiplantae</taxon>
        <taxon>Streptophyta</taxon>
        <taxon>Embryophyta</taxon>
        <taxon>Tracheophyta</taxon>
        <taxon>Spermatophyta</taxon>
        <taxon>Magnoliopsida</taxon>
        <taxon>eudicotyledons</taxon>
        <taxon>Gunneridae</taxon>
        <taxon>Pentapetalae</taxon>
        <taxon>rosids</taxon>
        <taxon>fabids</taxon>
        <taxon>Fabales</taxon>
        <taxon>Fabaceae</taxon>
        <taxon>Caesalpinioideae</taxon>
        <taxon>Cassia clade</taxon>
        <taxon>Senna</taxon>
    </lineage>
</organism>
<keyword evidence="11" id="KW-1185">Reference proteome</keyword>
<dbReference type="PANTHER" id="PTHR23151:SF90">
    <property type="entry name" value="DIHYDROLIPOYLLYSINE-RESIDUE ACETYLTRANSFERASE COMPONENT OF PYRUVATE DEHYDROGENASE COMPLEX, MITOCHONDRIAL-RELATED"/>
    <property type="match status" value="1"/>
</dbReference>
<evidence type="ECO:0000256" key="2">
    <source>
        <dbReference type="ARBA" id="ARBA00022679"/>
    </source>
</evidence>
<dbReference type="OrthoDB" id="537444at2759"/>
<dbReference type="InterPro" id="IPR011053">
    <property type="entry name" value="Single_hybrid_motif"/>
</dbReference>
<dbReference type="Gene3D" id="3.30.559.10">
    <property type="entry name" value="Chloramphenicol acetyltransferase-like domain"/>
    <property type="match status" value="1"/>
</dbReference>
<comment type="cofactor">
    <cofactor evidence="6">
        <name>(R)-lipoate</name>
        <dbReference type="ChEBI" id="CHEBI:83088"/>
    </cofactor>
    <text evidence="6">Binds 1 lipoyl cofactor covalently.</text>
</comment>
<feature type="region of interest" description="Disordered" evidence="7">
    <location>
        <begin position="138"/>
        <end position="189"/>
    </location>
</feature>
<evidence type="ECO:0000313" key="10">
    <source>
        <dbReference type="EMBL" id="KAF7814086.1"/>
    </source>
</evidence>
<dbReference type="Gene3D" id="2.40.50.100">
    <property type="match status" value="1"/>
</dbReference>
<dbReference type="InterPro" id="IPR045257">
    <property type="entry name" value="E2/Pdx1"/>
</dbReference>
<dbReference type="InterPro" id="IPR036625">
    <property type="entry name" value="E3-bd_dom_sf"/>
</dbReference>
<dbReference type="PROSITE" id="PS50968">
    <property type="entry name" value="BIOTINYL_LIPOYL"/>
    <property type="match status" value="1"/>
</dbReference>
<sequence length="478" mass="51380">MSSSIQKRNISMATMKTSFFSGSLYNNGISHSSQVQSRRCYASASDLPPHQEIGMPSLSPTMTEGNIARWLKKEGEKVSPGEVLCEVETDKATVEMECMEEGYLAKIIRGDGSKEIKVGEVIAITVEDEEDIAKFKDYQPSASGTGATEPKETSAPPPPKKEVVDEPAREPEPKVSKPSASPPSGDRTFASPLARKLAEEKNVSLSSIKGTGPEGLIVKGDIDDYLASGAKGVSAPSKGKVTDAALDYTDIPVSQIRKITASRLLLSKQTIPHYYLTVDTCVDKLMSLRAQLNSLQEASGGARISVNDLVIKAAALALRKVPQCNSSWTDDYIRQYQNVNVNVAVQTEHGLFVPVVRDADKKGLSKIAEEVKQLASKAKENSLKPQDYEGGTFTVSNLGGPFGVKQFCAIINPPQSGILAVGSAEKRVIPGSGAGEFKFASYMSVTLSCDHRVIDGAIGAEWLKAFKGYIENPESMLL</sequence>
<comment type="subcellular location">
    <subcellularLocation>
        <location evidence="6">Mitochondrion</location>
    </subcellularLocation>
</comment>
<protein>
    <recommendedName>
        <fullName evidence="6">Acetyltransferase component of pyruvate dehydrogenase complex</fullName>
        <ecNumber evidence="6">2.3.1.12</ecNumber>
    </recommendedName>
</protein>
<gene>
    <name evidence="10" type="ORF">G2W53_028055</name>
</gene>
<dbReference type="SUPFAM" id="SSF47005">
    <property type="entry name" value="Peripheral subunit-binding domain of 2-oxo acid dehydrogenase complex"/>
    <property type="match status" value="1"/>
</dbReference>
<dbReference type="GO" id="GO:0005739">
    <property type="term" value="C:mitochondrion"/>
    <property type="evidence" value="ECO:0007669"/>
    <property type="project" value="UniProtKB-SubCell"/>
</dbReference>
<evidence type="ECO:0000256" key="3">
    <source>
        <dbReference type="ARBA" id="ARBA00022823"/>
    </source>
</evidence>
<evidence type="ECO:0000256" key="6">
    <source>
        <dbReference type="RuleBase" id="RU361137"/>
    </source>
</evidence>
<evidence type="ECO:0000256" key="5">
    <source>
        <dbReference type="ARBA" id="ARBA00023315"/>
    </source>
</evidence>
<dbReference type="InterPro" id="IPR000089">
    <property type="entry name" value="Biotin_lipoyl"/>
</dbReference>
<dbReference type="InterPro" id="IPR001078">
    <property type="entry name" value="2-oxoacid_DH_actylTfrase"/>
</dbReference>
<dbReference type="SUPFAM" id="SSF51230">
    <property type="entry name" value="Single hybrid motif"/>
    <property type="match status" value="1"/>
</dbReference>
<comment type="catalytic activity">
    <reaction evidence="6">
        <text>N(6)-[(R)-dihydrolipoyl]-L-lysyl-[protein] + acetyl-CoA = N(6)-[(R)-S(8)-acetyldihydrolipoyl]-L-lysyl-[protein] + CoA</text>
        <dbReference type="Rhea" id="RHEA:17017"/>
        <dbReference type="Rhea" id="RHEA-COMP:10475"/>
        <dbReference type="Rhea" id="RHEA-COMP:10478"/>
        <dbReference type="ChEBI" id="CHEBI:57287"/>
        <dbReference type="ChEBI" id="CHEBI:57288"/>
        <dbReference type="ChEBI" id="CHEBI:83100"/>
        <dbReference type="ChEBI" id="CHEBI:83111"/>
        <dbReference type="EC" id="2.3.1.12"/>
    </reaction>
</comment>
<accession>A0A834WCH0</accession>
<comment type="caution">
    <text evidence="10">The sequence shown here is derived from an EMBL/GenBank/DDBJ whole genome shotgun (WGS) entry which is preliminary data.</text>
</comment>
<dbReference type="EMBL" id="JAAIUW010000009">
    <property type="protein sequence ID" value="KAF7814086.1"/>
    <property type="molecule type" value="Genomic_DNA"/>
</dbReference>
<reference evidence="10" key="1">
    <citation type="submission" date="2020-09" db="EMBL/GenBank/DDBJ databases">
        <title>Genome-Enabled Discovery of Anthraquinone Biosynthesis in Senna tora.</title>
        <authorList>
            <person name="Kang S.-H."/>
            <person name="Pandey R.P."/>
            <person name="Lee C.-M."/>
            <person name="Sim J.-S."/>
            <person name="Jeong J.-T."/>
            <person name="Choi B.-S."/>
            <person name="Jung M."/>
            <person name="Ginzburg D."/>
            <person name="Zhao K."/>
            <person name="Won S.Y."/>
            <person name="Oh T.-J."/>
            <person name="Yu Y."/>
            <person name="Kim N.-H."/>
            <person name="Lee O.R."/>
            <person name="Lee T.-H."/>
            <person name="Bashyal P."/>
            <person name="Kim T.-S."/>
            <person name="Lee W.-H."/>
            <person name="Kawkins C."/>
            <person name="Kim C.-K."/>
            <person name="Kim J.S."/>
            <person name="Ahn B.O."/>
            <person name="Rhee S.Y."/>
            <person name="Sohng J.K."/>
        </authorList>
    </citation>
    <scope>NUCLEOTIDE SEQUENCE</scope>
    <source>
        <tissue evidence="10">Leaf</tissue>
    </source>
</reference>
<comment type="similarity">
    <text evidence="1 6">Belongs to the 2-oxoacid dehydrogenase family.</text>
</comment>
<dbReference type="SUPFAM" id="SSF52777">
    <property type="entry name" value="CoA-dependent acyltransferases"/>
    <property type="match status" value="1"/>
</dbReference>
<evidence type="ECO:0000256" key="4">
    <source>
        <dbReference type="ARBA" id="ARBA00022946"/>
    </source>
</evidence>
<dbReference type="Pfam" id="PF00364">
    <property type="entry name" value="Biotin_lipoyl"/>
    <property type="match status" value="1"/>
</dbReference>
<keyword evidence="4" id="KW-0809">Transit peptide</keyword>
<dbReference type="GO" id="GO:0045254">
    <property type="term" value="C:pyruvate dehydrogenase complex"/>
    <property type="evidence" value="ECO:0007669"/>
    <property type="project" value="UniProtKB-UniRule"/>
</dbReference>